<dbReference type="InParanoid" id="A0A1Q3AU74"/>
<reference evidence="3" key="1">
    <citation type="submission" date="2016-04" db="EMBL/GenBank/DDBJ databases">
        <title>Cephalotus genome sequencing.</title>
        <authorList>
            <person name="Fukushima K."/>
            <person name="Hasebe M."/>
            <person name="Fang X."/>
        </authorList>
    </citation>
    <scope>NUCLEOTIDE SEQUENCE [LARGE SCALE GENOMIC DNA]</scope>
    <source>
        <strain evidence="3">cv. St1</strain>
    </source>
</reference>
<feature type="domain" description="Reverse transcriptase zinc-binding" evidence="1">
    <location>
        <begin position="77"/>
        <end position="161"/>
    </location>
</feature>
<dbReference type="InterPro" id="IPR026960">
    <property type="entry name" value="RVT-Znf"/>
</dbReference>
<accession>A0A1Q3AU74</accession>
<evidence type="ECO:0000313" key="2">
    <source>
        <dbReference type="EMBL" id="GAV59287.1"/>
    </source>
</evidence>
<dbReference type="Pfam" id="PF13966">
    <property type="entry name" value="zf-RVT"/>
    <property type="match status" value="1"/>
</dbReference>
<comment type="caution">
    <text evidence="2">The sequence shown here is derived from an EMBL/GenBank/DDBJ whole genome shotgun (WGS) entry which is preliminary data.</text>
</comment>
<dbReference type="AlphaFoldDB" id="A0A1Q3AU74"/>
<proteinExistence type="predicted"/>
<name>A0A1Q3AU74_CEPFO</name>
<evidence type="ECO:0000313" key="3">
    <source>
        <dbReference type="Proteomes" id="UP000187406"/>
    </source>
</evidence>
<sequence>IWHDPWFQSASLVSRLGYRAIYDSGLSWNASLAEVIADSAWNWPANVSQLRDISLACEGIPIAQCDAIDWQAKGRTFSFKSAWEAIRARHSEAPWAKSVWFPGAIPRHSFCMWLTFHKEHNTLDNLLRIGIVQSNRCPFNCGSDESMNHLFFECPFTKAVWREVLKLNNCPFPSVCSWESTASWALGRTKGKQFHCWMRRLGLAAAIYHCWRERNNMVFRQMVASPRQVLDRITFDVGRKASTCRHILDSPSNRVITENWKIEESIFSRSSWAIG</sequence>
<dbReference type="OrthoDB" id="1097012at2759"/>
<dbReference type="Proteomes" id="UP000187406">
    <property type="component" value="Unassembled WGS sequence"/>
</dbReference>
<protein>
    <submittedName>
        <fullName evidence="2">Zf-RVT domain-containing protein</fullName>
    </submittedName>
</protein>
<dbReference type="PANTHER" id="PTHR33116">
    <property type="entry name" value="REVERSE TRANSCRIPTASE ZINC-BINDING DOMAIN-CONTAINING PROTEIN-RELATED-RELATED"/>
    <property type="match status" value="1"/>
</dbReference>
<gene>
    <name evidence="2" type="ORF">CFOL_v3_02818</name>
</gene>
<evidence type="ECO:0000259" key="1">
    <source>
        <dbReference type="Pfam" id="PF13966"/>
    </source>
</evidence>
<keyword evidence="3" id="KW-1185">Reference proteome</keyword>
<dbReference type="EMBL" id="BDDD01000105">
    <property type="protein sequence ID" value="GAV59287.1"/>
    <property type="molecule type" value="Genomic_DNA"/>
</dbReference>
<feature type="non-terminal residue" evidence="2">
    <location>
        <position position="1"/>
    </location>
</feature>
<dbReference type="PANTHER" id="PTHR33116:SF78">
    <property type="entry name" value="OS12G0587133 PROTEIN"/>
    <property type="match status" value="1"/>
</dbReference>
<organism evidence="2 3">
    <name type="scientific">Cephalotus follicularis</name>
    <name type="common">Albany pitcher plant</name>
    <dbReference type="NCBI Taxonomy" id="3775"/>
    <lineage>
        <taxon>Eukaryota</taxon>
        <taxon>Viridiplantae</taxon>
        <taxon>Streptophyta</taxon>
        <taxon>Embryophyta</taxon>
        <taxon>Tracheophyta</taxon>
        <taxon>Spermatophyta</taxon>
        <taxon>Magnoliopsida</taxon>
        <taxon>eudicotyledons</taxon>
        <taxon>Gunneridae</taxon>
        <taxon>Pentapetalae</taxon>
        <taxon>rosids</taxon>
        <taxon>fabids</taxon>
        <taxon>Oxalidales</taxon>
        <taxon>Cephalotaceae</taxon>
        <taxon>Cephalotus</taxon>
    </lineage>
</organism>